<evidence type="ECO:0000313" key="4">
    <source>
        <dbReference type="Proteomes" id="UP000627573"/>
    </source>
</evidence>
<feature type="domain" description="HTH cro/C1-type" evidence="2">
    <location>
        <begin position="27"/>
        <end position="81"/>
    </location>
</feature>
<dbReference type="Proteomes" id="UP000627573">
    <property type="component" value="Unassembled WGS sequence"/>
</dbReference>
<dbReference type="EMBL" id="JAECSB010000100">
    <property type="protein sequence ID" value="MBH5147534.1"/>
    <property type="molecule type" value="Genomic_DNA"/>
</dbReference>
<dbReference type="InterPro" id="IPR010982">
    <property type="entry name" value="Lambda_DNA-bd_dom_sf"/>
</dbReference>
<dbReference type="AlphaFoldDB" id="A0A8I1A4J6"/>
<dbReference type="PANTHER" id="PTHR46558">
    <property type="entry name" value="TRACRIPTIONAL REGULATORY PROTEIN-RELATED-RELATED"/>
    <property type="match status" value="1"/>
</dbReference>
<dbReference type="RefSeq" id="WP_031332243.1">
    <property type="nucleotide sequence ID" value="NZ_CP011297.1"/>
</dbReference>
<dbReference type="SUPFAM" id="SSF47413">
    <property type="entry name" value="lambda repressor-like DNA-binding domains"/>
    <property type="match status" value="2"/>
</dbReference>
<evidence type="ECO:0000259" key="2">
    <source>
        <dbReference type="PROSITE" id="PS50943"/>
    </source>
</evidence>
<dbReference type="PANTHER" id="PTHR46558:SF11">
    <property type="entry name" value="HTH-TYPE TRANSCRIPTIONAL REGULATOR XRE"/>
    <property type="match status" value="1"/>
</dbReference>
<dbReference type="OrthoDB" id="4724865at2"/>
<organism evidence="3 4">
    <name type="scientific">Rhodococcus erythropolis</name>
    <name type="common">Arthrobacter picolinophilus</name>
    <dbReference type="NCBI Taxonomy" id="1833"/>
    <lineage>
        <taxon>Bacteria</taxon>
        <taxon>Bacillati</taxon>
        <taxon>Actinomycetota</taxon>
        <taxon>Actinomycetes</taxon>
        <taxon>Mycobacteriales</taxon>
        <taxon>Nocardiaceae</taxon>
        <taxon>Rhodococcus</taxon>
        <taxon>Rhodococcus erythropolis group</taxon>
    </lineage>
</organism>
<dbReference type="Pfam" id="PF13560">
    <property type="entry name" value="HTH_31"/>
    <property type="match status" value="1"/>
</dbReference>
<sequence length="166" mass="17969">MTHGDGSRELGVGVSRSAVRGFSAARLRRYRLARKANIADLADAAGVSEQTVSAWETGRAAPTPELLAKVAAELRLTVADLVPIPNDQLGLSDLRAQAGMTQGRAAEALGISATLLGRIEKGRKEYDEARAAQLAELYKVTPELVAEVWQRDRDSRQARATRFRDS</sequence>
<reference evidence="3 4" key="1">
    <citation type="submission" date="2020-12" db="EMBL/GenBank/DDBJ databases">
        <title>Draft genome sequence of furan degrading bacterial strain FUR100.</title>
        <authorList>
            <person name="Woiski C."/>
        </authorList>
    </citation>
    <scope>NUCLEOTIDE SEQUENCE [LARGE SCALE GENOMIC DNA]</scope>
    <source>
        <strain evidence="3 4">FUR100</strain>
    </source>
</reference>
<keyword evidence="1" id="KW-0238">DNA-binding</keyword>
<protein>
    <submittedName>
        <fullName evidence="3">Helix-turn-helix domain-containing protein</fullName>
    </submittedName>
</protein>
<dbReference type="Pfam" id="PF01381">
    <property type="entry name" value="HTH_3"/>
    <property type="match status" value="1"/>
</dbReference>
<gene>
    <name evidence="3" type="ORF">I3517_33540</name>
</gene>
<dbReference type="SMART" id="SM00530">
    <property type="entry name" value="HTH_XRE"/>
    <property type="match status" value="2"/>
</dbReference>
<feature type="domain" description="HTH cro/C1-type" evidence="2">
    <location>
        <begin position="91"/>
        <end position="145"/>
    </location>
</feature>
<dbReference type="PROSITE" id="PS50943">
    <property type="entry name" value="HTH_CROC1"/>
    <property type="match status" value="2"/>
</dbReference>
<dbReference type="CDD" id="cd00093">
    <property type="entry name" value="HTH_XRE"/>
    <property type="match status" value="2"/>
</dbReference>
<dbReference type="InterPro" id="IPR001387">
    <property type="entry name" value="Cro/C1-type_HTH"/>
</dbReference>
<evidence type="ECO:0000256" key="1">
    <source>
        <dbReference type="ARBA" id="ARBA00023125"/>
    </source>
</evidence>
<accession>A0A8I1A4J6</accession>
<comment type="caution">
    <text evidence="3">The sequence shown here is derived from an EMBL/GenBank/DDBJ whole genome shotgun (WGS) entry which is preliminary data.</text>
</comment>
<proteinExistence type="predicted"/>
<dbReference type="Gene3D" id="1.10.260.40">
    <property type="entry name" value="lambda repressor-like DNA-binding domains"/>
    <property type="match status" value="2"/>
</dbReference>
<evidence type="ECO:0000313" key="3">
    <source>
        <dbReference type="EMBL" id="MBH5147534.1"/>
    </source>
</evidence>
<name>A0A8I1A4J6_RHOER</name>
<dbReference type="GO" id="GO:0003677">
    <property type="term" value="F:DNA binding"/>
    <property type="evidence" value="ECO:0007669"/>
    <property type="project" value="UniProtKB-KW"/>
</dbReference>
<keyword evidence="4" id="KW-1185">Reference proteome</keyword>